<keyword evidence="7" id="KW-1185">Reference proteome</keyword>
<dbReference type="SUPFAM" id="SSF53448">
    <property type="entry name" value="Nucleotide-diphospho-sugar transferases"/>
    <property type="match status" value="1"/>
</dbReference>
<evidence type="ECO:0000256" key="4">
    <source>
        <dbReference type="SAM" id="Phobius"/>
    </source>
</evidence>
<keyword evidence="3" id="KW-0808">Transferase</keyword>
<dbReference type="InterPro" id="IPR001173">
    <property type="entry name" value="Glyco_trans_2-like"/>
</dbReference>
<dbReference type="GO" id="GO:0016757">
    <property type="term" value="F:glycosyltransferase activity"/>
    <property type="evidence" value="ECO:0007669"/>
    <property type="project" value="UniProtKB-KW"/>
</dbReference>
<feature type="transmembrane region" description="Helical" evidence="4">
    <location>
        <begin position="290"/>
        <end position="311"/>
    </location>
</feature>
<evidence type="ECO:0000313" key="7">
    <source>
        <dbReference type="Proteomes" id="UP000516361"/>
    </source>
</evidence>
<sequence>MSSLSVIMICRNEIKNIKSVLDSFYEQSYVPDEIIIVDGMSNDGTYEYLKTQENNFKNLKVLQNKQMYTPHGLNMGIKNSSSDYIMIAGAHTKYNNNYIKSIKEYLDIHKDIGIVGGVSKGTPSKETLLAKSFADSYSCIFGVGAKHRVFNTEQEVDTVAYAAYRKELFEKYGLFDERLLRNQDIELNYRFRKNGIKIIMLPIENKYLAPNSLLKFIKKNFDNGYWNFITLKLTPHGISFRHFIPMFFVLFLILFLSLFSINIIRNILLIPMAFYILLDVLFSLKEKNLFLLIIFPILHISYGFGTLISLIKNFKIKSEVSK</sequence>
<keyword evidence="4" id="KW-1133">Transmembrane helix</keyword>
<keyword evidence="2" id="KW-0328">Glycosyltransferase</keyword>
<evidence type="ECO:0000256" key="2">
    <source>
        <dbReference type="ARBA" id="ARBA00022676"/>
    </source>
</evidence>
<feature type="transmembrane region" description="Helical" evidence="4">
    <location>
        <begin position="266"/>
        <end position="284"/>
    </location>
</feature>
<feature type="transmembrane region" description="Helical" evidence="4">
    <location>
        <begin position="240"/>
        <end position="259"/>
    </location>
</feature>
<evidence type="ECO:0000313" key="6">
    <source>
        <dbReference type="EMBL" id="BBE30498.1"/>
    </source>
</evidence>
<organism evidence="6 7">
    <name type="scientific">Tepiditoga spiralis</name>
    <dbReference type="NCBI Taxonomy" id="2108365"/>
    <lineage>
        <taxon>Bacteria</taxon>
        <taxon>Thermotogati</taxon>
        <taxon>Thermotogota</taxon>
        <taxon>Thermotogae</taxon>
        <taxon>Petrotogales</taxon>
        <taxon>Petrotogaceae</taxon>
        <taxon>Tepiditoga</taxon>
    </lineage>
</organism>
<dbReference type="Pfam" id="PF00535">
    <property type="entry name" value="Glycos_transf_2"/>
    <property type="match status" value="1"/>
</dbReference>
<keyword evidence="4" id="KW-0472">Membrane</keyword>
<keyword evidence="4" id="KW-0812">Transmembrane</keyword>
<comment type="similarity">
    <text evidence="1">Belongs to the glycosyltransferase 2 family.</text>
</comment>
<dbReference type="InParanoid" id="A0A7G1G2I7"/>
<gene>
    <name evidence="6" type="ORF">OSSY52_06390</name>
</gene>
<protein>
    <recommendedName>
        <fullName evidence="5">Glycosyltransferase 2-like domain-containing protein</fullName>
    </recommendedName>
</protein>
<dbReference type="PANTHER" id="PTHR43630:SF1">
    <property type="entry name" value="POLY-BETA-1,6-N-ACETYL-D-GLUCOSAMINE SYNTHASE"/>
    <property type="match status" value="1"/>
</dbReference>
<evidence type="ECO:0000256" key="1">
    <source>
        <dbReference type="ARBA" id="ARBA00006739"/>
    </source>
</evidence>
<proteinExistence type="inferred from homology"/>
<feature type="domain" description="Glycosyltransferase 2-like" evidence="5">
    <location>
        <begin position="5"/>
        <end position="173"/>
    </location>
</feature>
<dbReference type="RefSeq" id="WP_190615590.1">
    <property type="nucleotide sequence ID" value="NZ_AP018712.1"/>
</dbReference>
<reference evidence="6 7" key="1">
    <citation type="submission" date="2018-06" db="EMBL/GenBank/DDBJ databases">
        <title>Genome sequencing of Oceanotoga sp. sy52.</title>
        <authorList>
            <person name="Mori K."/>
        </authorList>
    </citation>
    <scope>NUCLEOTIDE SEQUENCE [LARGE SCALE GENOMIC DNA]</scope>
    <source>
        <strain evidence="7">sy52</strain>
    </source>
</reference>
<dbReference type="KEGG" id="ocy:OSSY52_06390"/>
<evidence type="ECO:0000259" key="5">
    <source>
        <dbReference type="Pfam" id="PF00535"/>
    </source>
</evidence>
<evidence type="ECO:0000256" key="3">
    <source>
        <dbReference type="ARBA" id="ARBA00022679"/>
    </source>
</evidence>
<dbReference type="EMBL" id="AP018712">
    <property type="protein sequence ID" value="BBE30498.1"/>
    <property type="molecule type" value="Genomic_DNA"/>
</dbReference>
<dbReference type="Proteomes" id="UP000516361">
    <property type="component" value="Chromosome"/>
</dbReference>
<accession>A0A7G1G2I7</accession>
<dbReference type="InterPro" id="IPR029044">
    <property type="entry name" value="Nucleotide-diphossugar_trans"/>
</dbReference>
<dbReference type="AlphaFoldDB" id="A0A7G1G2I7"/>
<dbReference type="PANTHER" id="PTHR43630">
    <property type="entry name" value="POLY-BETA-1,6-N-ACETYL-D-GLUCOSAMINE SYNTHASE"/>
    <property type="match status" value="1"/>
</dbReference>
<name>A0A7G1G2I7_9BACT</name>
<dbReference type="Gene3D" id="3.90.550.10">
    <property type="entry name" value="Spore Coat Polysaccharide Biosynthesis Protein SpsA, Chain A"/>
    <property type="match status" value="1"/>
</dbReference>